<sequence>MIKLTRTFTPIKLTPDFVRDGTIQFQTNGTNVWNVDWLKEALLEMSRYKCAYCECKLQVGPIYVEVEHFEDKANNSIKVLEWDNLLPSCKRCNGAKGTHDVIATPIVNPFIDNPQNEFFIRRYRIKGKTQKGKDTEGVINLNDQTKAVIERFEIGEKLEDLIDTCKEKQDLFIENNLTQRRNKFLNSFKRMLLECQPDSDYSATCATILHSNEVYQEIKDSMEVLGLWNDEFELMHNSSLEIILERR</sequence>
<dbReference type="SMART" id="SM00507">
    <property type="entry name" value="HNHc"/>
    <property type="match status" value="1"/>
</dbReference>
<dbReference type="Gene3D" id="1.10.30.50">
    <property type="match status" value="1"/>
</dbReference>
<evidence type="ECO:0000259" key="1">
    <source>
        <dbReference type="SMART" id="SM00507"/>
    </source>
</evidence>
<evidence type="ECO:0000313" key="2">
    <source>
        <dbReference type="EMBL" id="MDU8886315.1"/>
    </source>
</evidence>
<evidence type="ECO:0000313" key="3">
    <source>
        <dbReference type="Proteomes" id="UP001268651"/>
    </source>
</evidence>
<comment type="caution">
    <text evidence="2">The sequence shown here is derived from an EMBL/GenBank/DDBJ whole genome shotgun (WGS) entry which is preliminary data.</text>
</comment>
<gene>
    <name evidence="2" type="ORF">RXV94_09100</name>
</gene>
<keyword evidence="2" id="KW-0255">Endonuclease</keyword>
<dbReference type="RefSeq" id="WP_316662308.1">
    <property type="nucleotide sequence ID" value="NZ_JAWHTF010000004.1"/>
</dbReference>
<dbReference type="EMBL" id="JAWHTF010000004">
    <property type="protein sequence ID" value="MDU8886315.1"/>
    <property type="molecule type" value="Genomic_DNA"/>
</dbReference>
<keyword evidence="3" id="KW-1185">Reference proteome</keyword>
<dbReference type="GO" id="GO:0004519">
    <property type="term" value="F:endonuclease activity"/>
    <property type="evidence" value="ECO:0007669"/>
    <property type="project" value="UniProtKB-KW"/>
</dbReference>
<accession>A0ABU3U7C8</accession>
<dbReference type="Proteomes" id="UP001268651">
    <property type="component" value="Unassembled WGS sequence"/>
</dbReference>
<name>A0ABU3U7C8_9FLAO</name>
<proteinExistence type="predicted"/>
<dbReference type="CDD" id="cd00085">
    <property type="entry name" value="HNHc"/>
    <property type="match status" value="1"/>
</dbReference>
<feature type="domain" description="HNH nuclease" evidence="1">
    <location>
        <begin position="37"/>
        <end position="94"/>
    </location>
</feature>
<keyword evidence="2" id="KW-0378">Hydrolase</keyword>
<organism evidence="2 3">
    <name type="scientific">Gilvirhabdus luticola</name>
    <dbReference type="NCBI Taxonomy" id="3079858"/>
    <lineage>
        <taxon>Bacteria</taxon>
        <taxon>Pseudomonadati</taxon>
        <taxon>Bacteroidota</taxon>
        <taxon>Flavobacteriia</taxon>
        <taxon>Flavobacteriales</taxon>
        <taxon>Flavobacteriaceae</taxon>
        <taxon>Gilvirhabdus</taxon>
    </lineage>
</organism>
<protein>
    <submittedName>
        <fullName evidence="2">HNH endonuclease</fullName>
    </submittedName>
</protein>
<reference evidence="2 3" key="1">
    <citation type="submission" date="2023-10" db="EMBL/GenBank/DDBJ databases">
        <title>Marimonas sp. nov. isolated from tidal mud flat.</title>
        <authorList>
            <person name="Jaincy N.J."/>
            <person name="Srinivasan S."/>
            <person name="Lee S.-S."/>
        </authorList>
    </citation>
    <scope>NUCLEOTIDE SEQUENCE [LARGE SCALE GENOMIC DNA]</scope>
    <source>
        <strain evidence="2 3">MJ-SS3</strain>
    </source>
</reference>
<keyword evidence="2" id="KW-0540">Nuclease</keyword>
<dbReference type="InterPro" id="IPR003615">
    <property type="entry name" value="HNH_nuc"/>
</dbReference>